<name>A0A8S5LE17_9VIRU</name>
<sequence length="101" mass="11524">MGYQVGRVCHFTHEAATNDVMTRVVPTIDKDGVLHHPVFNGSTWQYNDQQVKLTFPDCDPMEYQKLGKEIGLMCVSIVATVFVVNLIYKFILSTREKSNEE</sequence>
<evidence type="ECO:0000256" key="1">
    <source>
        <dbReference type="SAM" id="Phobius"/>
    </source>
</evidence>
<evidence type="ECO:0000313" key="2">
    <source>
        <dbReference type="EMBL" id="DAD68170.1"/>
    </source>
</evidence>
<proteinExistence type="predicted"/>
<keyword evidence="1" id="KW-1133">Transmembrane helix</keyword>
<reference evidence="2" key="1">
    <citation type="journal article" date="2021" name="Proc. Natl. Acad. Sci. U.S.A.">
        <title>A Catalog of Tens of Thousands of Viruses from Human Metagenomes Reveals Hidden Associations with Chronic Diseases.</title>
        <authorList>
            <person name="Tisza M.J."/>
            <person name="Buck C.B."/>
        </authorList>
    </citation>
    <scope>NUCLEOTIDE SEQUENCE</scope>
    <source>
        <strain evidence="2">CtWUU20</strain>
    </source>
</reference>
<keyword evidence="1" id="KW-0812">Transmembrane</keyword>
<protein>
    <submittedName>
        <fullName evidence="2">Uncharacterized protein</fullName>
    </submittedName>
</protein>
<organism evidence="2">
    <name type="scientific">Inoviridae sp. ctWUU20</name>
    <dbReference type="NCBI Taxonomy" id="2823615"/>
    <lineage>
        <taxon>Viruses</taxon>
        <taxon>Monodnaviria</taxon>
        <taxon>Loebvirae</taxon>
        <taxon>Hofneiviricota</taxon>
        <taxon>Faserviricetes</taxon>
        <taxon>Tubulavirales</taxon>
        <taxon>Inoviridae</taxon>
    </lineage>
</organism>
<feature type="transmembrane region" description="Helical" evidence="1">
    <location>
        <begin position="70"/>
        <end position="88"/>
    </location>
</feature>
<accession>A0A8S5LE17</accession>
<keyword evidence="1" id="KW-0472">Membrane</keyword>
<dbReference type="EMBL" id="BK014694">
    <property type="protein sequence ID" value="DAD68170.1"/>
    <property type="molecule type" value="Genomic_DNA"/>
</dbReference>